<dbReference type="InParanoid" id="W0RSL0"/>
<keyword evidence="1" id="KW-0732">Signal</keyword>
<proteinExistence type="predicted"/>
<dbReference type="KEGG" id="gba:J421_5922"/>
<feature type="signal peptide" evidence="1">
    <location>
        <begin position="1"/>
        <end position="20"/>
    </location>
</feature>
<evidence type="ECO:0000313" key="2">
    <source>
        <dbReference type="EMBL" id="AHG93457.1"/>
    </source>
</evidence>
<evidence type="ECO:0008006" key="4">
    <source>
        <dbReference type="Google" id="ProtNLM"/>
    </source>
</evidence>
<keyword evidence="3" id="KW-1185">Reference proteome</keyword>
<dbReference type="RefSeq" id="WP_025414761.1">
    <property type="nucleotide sequence ID" value="NZ_CP007130.1"/>
</dbReference>
<organism evidence="2 3">
    <name type="scientific">Gemmatirosa kalamazoonensis</name>
    <dbReference type="NCBI Taxonomy" id="861299"/>
    <lineage>
        <taxon>Bacteria</taxon>
        <taxon>Pseudomonadati</taxon>
        <taxon>Gemmatimonadota</taxon>
        <taxon>Gemmatimonadia</taxon>
        <taxon>Gemmatimonadales</taxon>
        <taxon>Gemmatimonadaceae</taxon>
        <taxon>Gemmatirosa</taxon>
    </lineage>
</organism>
<dbReference type="EMBL" id="CP007130">
    <property type="protein sequence ID" value="AHG93457.1"/>
    <property type="molecule type" value="Genomic_DNA"/>
</dbReference>
<name>W0RSL0_9BACT</name>
<gene>
    <name evidence="2" type="ORF">J421_5922</name>
</gene>
<geneLocation type="plasmid" evidence="2 3">
    <name>2</name>
</geneLocation>
<dbReference type="AlphaFoldDB" id="W0RSL0"/>
<sequence>MTARSLFTAALACTIVSPLAAQTAESHAKQSRWELLVPTGTMLPTGAQRDAIKRGNMNAVQLSYVVRPTLAVTATVGWARSRDVAAASQPKLDVFTYDVGAEARAPRWIAGHGVTFAPFAGIGAGARSYDYRSLDVDARHDVAAYGAVGGEIGVRRIRLRLETRDYVTGFKPLNGPGAADARNDLVVMAGLRLVRR</sequence>
<dbReference type="HOGENOM" id="CLU_1444878_0_0_0"/>
<evidence type="ECO:0000313" key="3">
    <source>
        <dbReference type="Proteomes" id="UP000019151"/>
    </source>
</evidence>
<reference evidence="2 3" key="1">
    <citation type="journal article" date="2014" name="Genome Announc.">
        <title>Genome Sequence and Methylome of Soil Bacterium Gemmatirosa kalamazoonensis KBS708T, a Member of the Rarely Cultivated Gemmatimonadetes Phylum.</title>
        <authorList>
            <person name="Debruyn J.M."/>
            <person name="Radosevich M."/>
            <person name="Wommack K.E."/>
            <person name="Polson S.W."/>
            <person name="Hauser L.J."/>
            <person name="Fawaz M.N."/>
            <person name="Korlach J."/>
            <person name="Tsai Y.C."/>
        </authorList>
    </citation>
    <scope>NUCLEOTIDE SEQUENCE [LARGE SCALE GENOMIC DNA]</scope>
    <source>
        <strain evidence="2 3">KBS708</strain>
        <plasmid evidence="3">Plasmid 2</plasmid>
    </source>
</reference>
<evidence type="ECO:0000256" key="1">
    <source>
        <dbReference type="SAM" id="SignalP"/>
    </source>
</evidence>
<protein>
    <recommendedName>
        <fullName evidence="4">Outer membrane protein beta-barrel domain-containing protein</fullName>
    </recommendedName>
</protein>
<dbReference type="eggNOG" id="ENOG5034CDU">
    <property type="taxonomic scope" value="Bacteria"/>
</dbReference>
<accession>W0RSL0</accession>
<keyword evidence="2" id="KW-0614">Plasmid</keyword>
<dbReference type="Proteomes" id="UP000019151">
    <property type="component" value="Plasmid 2"/>
</dbReference>
<feature type="chain" id="PRO_5004794604" description="Outer membrane protein beta-barrel domain-containing protein" evidence="1">
    <location>
        <begin position="21"/>
        <end position="196"/>
    </location>
</feature>